<dbReference type="InterPro" id="IPR007452">
    <property type="entry name" value="TamB_C"/>
</dbReference>
<dbReference type="AlphaFoldDB" id="A0A7X6IDA0"/>
<evidence type="ECO:0000313" key="6">
    <source>
        <dbReference type="EMBL" id="NKE73224.1"/>
    </source>
</evidence>
<dbReference type="GO" id="GO:0005886">
    <property type="term" value="C:plasma membrane"/>
    <property type="evidence" value="ECO:0007669"/>
    <property type="project" value="InterPro"/>
</dbReference>
<name>A0A7X6IDA0_9BACT</name>
<dbReference type="GO" id="GO:0097347">
    <property type="term" value="C:TAM protein secretion complex"/>
    <property type="evidence" value="ECO:0007669"/>
    <property type="project" value="TreeGrafter"/>
</dbReference>
<evidence type="ECO:0000259" key="5">
    <source>
        <dbReference type="Pfam" id="PF04357"/>
    </source>
</evidence>
<organism evidence="6 7">
    <name type="scientific">Candidatus Manganitrophus noduliformans</name>
    <dbReference type="NCBI Taxonomy" id="2606439"/>
    <lineage>
        <taxon>Bacteria</taxon>
        <taxon>Pseudomonadati</taxon>
        <taxon>Nitrospirota</taxon>
        <taxon>Nitrospiria</taxon>
        <taxon>Candidatus Troglogloeales</taxon>
        <taxon>Candidatus Manganitrophaceae</taxon>
        <taxon>Candidatus Manganitrophus</taxon>
    </lineage>
</organism>
<dbReference type="EMBL" id="VTOW01000005">
    <property type="protein sequence ID" value="NKE73224.1"/>
    <property type="molecule type" value="Genomic_DNA"/>
</dbReference>
<keyword evidence="7" id="KW-1185">Reference proteome</keyword>
<accession>A0A7X6IDA0</accession>
<dbReference type="Pfam" id="PF04357">
    <property type="entry name" value="TamB"/>
    <property type="match status" value="1"/>
</dbReference>
<sequence>MRYRWLWFIPLLLILFLGLGAVLLVATELGARWLLAQAGRFVPGKLEIEQVDGTLLGPLTLKGVAYVDETRRLSIGAARLAWRPAHLLGGELSIELLSIEGVDYEQDAEETPPPETGGSALPSIDLPIRVVVSKATLDDITFTSGDQTVTVDHVALAGRMDEQGLRIESLRVEAPQFAVSLSGKVDPRGAYPFDLSADWSADLLPDASLRGKGEAKGTLGKFALRHQLTAPFSIDTQGTVRLEEGTPVVDLTGSWSKAQWPLTEEAMIESHQGTYQFSGPIDDYRFRLQADLRGPQFPETLWEIEGTGSQKMATVREVAVRTLDGEITGKGEIAWAPEVRWALALDGSTLNPGARWPEWNGRITFHLNTEGKLTDAGPVGTFQLDALQGELRGYPVRAQADLKVDGEAYEIEALELHSGSARLTAAGEVSDRWDLRWKIQAPDLAALLPDAGGRLAGSGRIRGARSLPAISAEVRGEGLRWAETKIKQLRLKGSVDLQGEMPSSIDIDVEGVEAAGETITRIEVEGKGLLSSHALQADARTRDQRIFLRMEGGVEGKRWKGALRRSALQDKALGNWILDTPVPMILSADAADVDMGCWHQETARFCIAGAWQQEQGWQTEGRAEQIPLDLIKSWLPSETTLSGALDGEWRASQRDGRLQFKTRWIPQPGTLVYNVTEEEMLRFPYEDALFQAELEDQTLHAEARLTLTGHGGLQGVVTLSPFDLDADWREGRLDGTVKASLDRLEPITALIPNVTQSGGELRINFALGGTPTDPQVTGEATLQGGTVRIAALGITLDPLRLAIRSRDPGTLLIDAEAGSGPGRINVNGTIAMDADRGWPARLSIRGERFEAVDLPEVHLLASPDLTLEVLGRRIELTGEVFIPEAEITPRELPEGAVQVSEDVVIVRAPSGKETVADAAQGWEIHTRVRIRLGEEISFNGFGLTGKITGELLATDAPDQPTLAEGTLRIEEGKYQAYGQKLEITEGRLIFAGPTDNPGLDIRAVRKVEEITAGIHVSGTLKRPQSTLFSDPPMDEANTLSYLLLGRPLNQASGEEGDLMTKAIAALGVRGGNLLAKRIGRTLGLDDVRLEGGETIEETTLVIGRYLSPRFYVSYGIGLFEAANTLSLRYTISEKLTLRAQSGEESSLDLLYTREYE</sequence>
<proteinExistence type="predicted"/>
<reference evidence="6 7" key="1">
    <citation type="journal article" date="2020" name="Nature">
        <title>Bacterial chemolithoautotrophy via manganese oxidation.</title>
        <authorList>
            <person name="Yu H."/>
            <person name="Leadbetter J.R."/>
        </authorList>
    </citation>
    <scope>NUCLEOTIDE SEQUENCE [LARGE SCALE GENOMIC DNA]</scope>
    <source>
        <strain evidence="6 7">Mn-1</strain>
    </source>
</reference>
<comment type="caution">
    <text evidence="6">The sequence shown here is derived from an EMBL/GenBank/DDBJ whole genome shotgun (WGS) entry which is preliminary data.</text>
</comment>
<dbReference type="PANTHER" id="PTHR36985:SF1">
    <property type="entry name" value="TRANSLOCATION AND ASSEMBLY MODULE SUBUNIT TAMB"/>
    <property type="match status" value="1"/>
</dbReference>
<dbReference type="Proteomes" id="UP000534783">
    <property type="component" value="Unassembled WGS sequence"/>
</dbReference>
<keyword evidence="2" id="KW-0812">Transmembrane</keyword>
<comment type="subcellular location">
    <subcellularLocation>
        <location evidence="1">Membrane</location>
        <topology evidence="1">Single-pass membrane protein</topology>
    </subcellularLocation>
</comment>
<keyword evidence="4" id="KW-0472">Membrane</keyword>
<dbReference type="GO" id="GO:0009306">
    <property type="term" value="P:protein secretion"/>
    <property type="evidence" value="ECO:0007669"/>
    <property type="project" value="InterPro"/>
</dbReference>
<protein>
    <submittedName>
        <fullName evidence="6">Translocation/assembly module TamB</fullName>
    </submittedName>
</protein>
<dbReference type="RefSeq" id="WP_168063158.1">
    <property type="nucleotide sequence ID" value="NZ_VTOW01000005.1"/>
</dbReference>
<gene>
    <name evidence="6" type="ORF">MNODULE_20925</name>
</gene>
<keyword evidence="3" id="KW-1133">Transmembrane helix</keyword>
<feature type="domain" description="Translocation and assembly module TamB C-terminal" evidence="5">
    <location>
        <begin position="819"/>
        <end position="1155"/>
    </location>
</feature>
<evidence type="ECO:0000313" key="7">
    <source>
        <dbReference type="Proteomes" id="UP000534783"/>
    </source>
</evidence>
<evidence type="ECO:0000256" key="3">
    <source>
        <dbReference type="ARBA" id="ARBA00022989"/>
    </source>
</evidence>
<evidence type="ECO:0000256" key="2">
    <source>
        <dbReference type="ARBA" id="ARBA00022692"/>
    </source>
</evidence>
<evidence type="ECO:0000256" key="1">
    <source>
        <dbReference type="ARBA" id="ARBA00004167"/>
    </source>
</evidence>
<evidence type="ECO:0000256" key="4">
    <source>
        <dbReference type="ARBA" id="ARBA00023136"/>
    </source>
</evidence>
<dbReference type="PANTHER" id="PTHR36985">
    <property type="entry name" value="TRANSLOCATION AND ASSEMBLY MODULE SUBUNIT TAMB"/>
    <property type="match status" value="1"/>
</dbReference>